<keyword evidence="5" id="KW-0119">Carbohydrate metabolism</keyword>
<dbReference type="InterPro" id="IPR013785">
    <property type="entry name" value="Aldolase_TIM"/>
</dbReference>
<accession>A0ABW2FSZ6</accession>
<evidence type="ECO:0000256" key="5">
    <source>
        <dbReference type="ARBA" id="ARBA00023277"/>
    </source>
</evidence>
<evidence type="ECO:0000256" key="3">
    <source>
        <dbReference type="ARBA" id="ARBA00011233"/>
    </source>
</evidence>
<evidence type="ECO:0000313" key="6">
    <source>
        <dbReference type="EMBL" id="MFC7179247.1"/>
    </source>
</evidence>
<protein>
    <submittedName>
        <fullName evidence="6">Bifunctional 4-hydroxy-2-oxoglutarate aldolase/2-dehydro-3-deoxy-phosphogluconate aldolase</fullName>
    </submittedName>
</protein>
<dbReference type="RefSeq" id="WP_380230657.1">
    <property type="nucleotide sequence ID" value="NZ_JBHSVH010000002.1"/>
</dbReference>
<name>A0ABW2FSZ6_9ACTN</name>
<evidence type="ECO:0000256" key="4">
    <source>
        <dbReference type="ARBA" id="ARBA00023239"/>
    </source>
</evidence>
<dbReference type="SUPFAM" id="SSF51569">
    <property type="entry name" value="Aldolase"/>
    <property type="match status" value="1"/>
</dbReference>
<dbReference type="EMBL" id="JBHTAJ010000009">
    <property type="protein sequence ID" value="MFC7179247.1"/>
    <property type="molecule type" value="Genomic_DNA"/>
</dbReference>
<dbReference type="Gene3D" id="3.20.20.70">
    <property type="entry name" value="Aldolase class I"/>
    <property type="match status" value="1"/>
</dbReference>
<comment type="subunit">
    <text evidence="3">Homotrimer.</text>
</comment>
<evidence type="ECO:0000256" key="2">
    <source>
        <dbReference type="ARBA" id="ARBA00006906"/>
    </source>
</evidence>
<dbReference type="Proteomes" id="UP001596435">
    <property type="component" value="Unassembled WGS sequence"/>
</dbReference>
<comment type="pathway">
    <text evidence="1">Carbohydrate acid metabolism.</text>
</comment>
<keyword evidence="7" id="KW-1185">Reference proteome</keyword>
<dbReference type="InterPro" id="IPR000887">
    <property type="entry name" value="Aldlse_KDPG_KHG"/>
</dbReference>
<evidence type="ECO:0000313" key="7">
    <source>
        <dbReference type="Proteomes" id="UP001596435"/>
    </source>
</evidence>
<comment type="similarity">
    <text evidence="2">Belongs to the KHG/KDPG aldolase family.</text>
</comment>
<comment type="caution">
    <text evidence="6">The sequence shown here is derived from an EMBL/GenBank/DDBJ whole genome shotgun (WGS) entry which is preliminary data.</text>
</comment>
<dbReference type="CDD" id="cd00452">
    <property type="entry name" value="KDPG_aldolase"/>
    <property type="match status" value="1"/>
</dbReference>
<sequence length="230" mass="22309">MTVSANVTATATATATAPASATAALRADLAADPVIAVVRAPRIPDAAALCAALAEGGIHRVELTFTTPEVTVHLAAAAAAGHRVGVGTVLTADQAERAVAAGAAFLVTPGCRPAVAAAAQAAGVPAVLGALTPTEVAEAVDLGAAAVKVFPARAFGPGYFRDLHGPYPDVPLVASGGVNAGNAADFLAHGALAVCAGSDVVPADAVAAGDWARITRLAAAFTAACRRPAA</sequence>
<dbReference type="NCBIfam" id="TIGR01182">
    <property type="entry name" value="eda"/>
    <property type="match status" value="1"/>
</dbReference>
<dbReference type="PANTHER" id="PTHR30246:SF1">
    <property type="entry name" value="2-DEHYDRO-3-DEOXY-6-PHOSPHOGALACTONATE ALDOLASE-RELATED"/>
    <property type="match status" value="1"/>
</dbReference>
<dbReference type="PANTHER" id="PTHR30246">
    <property type="entry name" value="2-KETO-3-DEOXY-6-PHOSPHOGLUCONATE ALDOLASE"/>
    <property type="match status" value="1"/>
</dbReference>
<keyword evidence="4" id="KW-0456">Lyase</keyword>
<organism evidence="6 7">
    <name type="scientific">Kitasatospora paranensis</name>
    <dbReference type="NCBI Taxonomy" id="258053"/>
    <lineage>
        <taxon>Bacteria</taxon>
        <taxon>Bacillati</taxon>
        <taxon>Actinomycetota</taxon>
        <taxon>Actinomycetes</taxon>
        <taxon>Kitasatosporales</taxon>
        <taxon>Streptomycetaceae</taxon>
        <taxon>Kitasatospora</taxon>
    </lineage>
</organism>
<evidence type="ECO:0000256" key="1">
    <source>
        <dbReference type="ARBA" id="ARBA00004761"/>
    </source>
</evidence>
<proteinExistence type="inferred from homology"/>
<reference evidence="7" key="1">
    <citation type="journal article" date="2019" name="Int. J. Syst. Evol. Microbiol.">
        <title>The Global Catalogue of Microorganisms (GCM) 10K type strain sequencing project: providing services to taxonomists for standard genome sequencing and annotation.</title>
        <authorList>
            <consortium name="The Broad Institute Genomics Platform"/>
            <consortium name="The Broad Institute Genome Sequencing Center for Infectious Disease"/>
            <person name="Wu L."/>
            <person name="Ma J."/>
        </authorList>
    </citation>
    <scope>NUCLEOTIDE SEQUENCE [LARGE SCALE GENOMIC DNA]</scope>
    <source>
        <strain evidence="7">CGMCC 1.12859</strain>
    </source>
</reference>
<gene>
    <name evidence="6" type="ORF">ACFQMG_06680</name>
</gene>
<dbReference type="Pfam" id="PF01081">
    <property type="entry name" value="Aldolase"/>
    <property type="match status" value="1"/>
</dbReference>